<dbReference type="InterPro" id="IPR029000">
    <property type="entry name" value="Cyclophilin-like_dom_sf"/>
</dbReference>
<name>A0A9D4IJJ9_DREPO</name>
<evidence type="ECO:0000259" key="2">
    <source>
        <dbReference type="PROSITE" id="PS50072"/>
    </source>
</evidence>
<reference evidence="3" key="2">
    <citation type="submission" date="2020-11" db="EMBL/GenBank/DDBJ databases">
        <authorList>
            <person name="McCartney M.A."/>
            <person name="Auch B."/>
            <person name="Kono T."/>
            <person name="Mallez S."/>
            <person name="Becker A."/>
            <person name="Gohl D.M."/>
            <person name="Silverstein K.A.T."/>
            <person name="Koren S."/>
            <person name="Bechman K.B."/>
            <person name="Herman A."/>
            <person name="Abrahante J.E."/>
            <person name="Garbe J."/>
        </authorList>
    </citation>
    <scope>NUCLEOTIDE SEQUENCE</scope>
    <source>
        <strain evidence="3">Duluth1</strain>
        <tissue evidence="3">Whole animal</tissue>
    </source>
</reference>
<dbReference type="PANTHER" id="PTHR11071">
    <property type="entry name" value="PEPTIDYL-PROLYL CIS-TRANS ISOMERASE"/>
    <property type="match status" value="1"/>
</dbReference>
<comment type="function">
    <text evidence="1">PPIases accelerate the folding of proteins. It catalyzes the cis-trans isomerization of proline imidic peptide bonds in oligopeptides.</text>
</comment>
<dbReference type="Pfam" id="PF00160">
    <property type="entry name" value="Pro_isomerase"/>
    <property type="match status" value="1"/>
</dbReference>
<feature type="domain" description="PPIase cyclophilin-type" evidence="2">
    <location>
        <begin position="126"/>
        <end position="290"/>
    </location>
</feature>
<accession>A0A9D4IJJ9</accession>
<evidence type="ECO:0000313" key="4">
    <source>
        <dbReference type="Proteomes" id="UP000828390"/>
    </source>
</evidence>
<dbReference type="GO" id="GO:0005737">
    <property type="term" value="C:cytoplasm"/>
    <property type="evidence" value="ECO:0007669"/>
    <property type="project" value="TreeGrafter"/>
</dbReference>
<gene>
    <name evidence="3" type="ORF">DPMN_176786</name>
</gene>
<evidence type="ECO:0000256" key="1">
    <source>
        <dbReference type="RuleBase" id="RU363019"/>
    </source>
</evidence>
<dbReference type="SUPFAM" id="SSF50891">
    <property type="entry name" value="Cyclophilin-like"/>
    <property type="match status" value="1"/>
</dbReference>
<comment type="catalytic activity">
    <reaction evidence="1">
        <text>[protein]-peptidylproline (omega=180) = [protein]-peptidylproline (omega=0)</text>
        <dbReference type="Rhea" id="RHEA:16237"/>
        <dbReference type="Rhea" id="RHEA-COMP:10747"/>
        <dbReference type="Rhea" id="RHEA-COMP:10748"/>
        <dbReference type="ChEBI" id="CHEBI:83833"/>
        <dbReference type="ChEBI" id="CHEBI:83834"/>
        <dbReference type="EC" id="5.2.1.8"/>
    </reaction>
</comment>
<proteinExistence type="inferred from homology"/>
<dbReference type="OrthoDB" id="408413at2759"/>
<dbReference type="AlphaFoldDB" id="A0A9D4IJJ9"/>
<dbReference type="FunFam" id="2.40.100.10:FF:000048">
    <property type="entry name" value="Peptidyl-prolyl cis-trans isomerase"/>
    <property type="match status" value="1"/>
</dbReference>
<evidence type="ECO:0000313" key="3">
    <source>
        <dbReference type="EMBL" id="KAH3775384.1"/>
    </source>
</evidence>
<protein>
    <recommendedName>
        <fullName evidence="1">Peptidyl-prolyl cis-trans isomerase</fullName>
        <shortName evidence="1">PPIase</shortName>
        <ecNumber evidence="1">5.2.1.8</ecNumber>
    </recommendedName>
</protein>
<comment type="similarity">
    <text evidence="1">Belongs to the cyclophilin-type PPIase family.</text>
</comment>
<dbReference type="Gene3D" id="2.40.100.10">
    <property type="entry name" value="Cyclophilin-like"/>
    <property type="match status" value="1"/>
</dbReference>
<dbReference type="PROSITE" id="PS50072">
    <property type="entry name" value="CSA_PPIASE_2"/>
    <property type="match status" value="1"/>
</dbReference>
<dbReference type="InterPro" id="IPR002130">
    <property type="entry name" value="Cyclophilin-type_PPIase_dom"/>
</dbReference>
<dbReference type="PANTHER" id="PTHR11071:SF561">
    <property type="entry name" value="PEPTIDYL-PROLYL CIS-TRANS ISOMERASE D-RELATED"/>
    <property type="match status" value="1"/>
</dbReference>
<sequence>MAPGIQLEIYGLVNDINFQRARFCAQDLQNKNPDVFPNAVAEGMVEFEWDLYIEAKRKELRGETWTFQEKAIAFQNGKLIGGPEDFIKWAVENYSYEEYRPKALLQTLTEEAYKTCLNDKNHEFVFMDIAIGNEPAGRLVLELFSDIVPKTCENFKALITGEKGKSPTTDYNLQYKNSLFHRIVRNGWIQGGDIYHGRGNGGESIFGPVFEDENFAVPHSRRGVIGMANKGRHTNGSQFYITFTPARWMDTKYVAFGQVIEGTETLQKMEAVETMNERPNTEIKVTDCGVCTYEF</sequence>
<organism evidence="3 4">
    <name type="scientific">Dreissena polymorpha</name>
    <name type="common">Zebra mussel</name>
    <name type="synonym">Mytilus polymorpha</name>
    <dbReference type="NCBI Taxonomy" id="45954"/>
    <lineage>
        <taxon>Eukaryota</taxon>
        <taxon>Metazoa</taxon>
        <taxon>Spiralia</taxon>
        <taxon>Lophotrochozoa</taxon>
        <taxon>Mollusca</taxon>
        <taxon>Bivalvia</taxon>
        <taxon>Autobranchia</taxon>
        <taxon>Heteroconchia</taxon>
        <taxon>Euheterodonta</taxon>
        <taxon>Imparidentia</taxon>
        <taxon>Neoheterodontei</taxon>
        <taxon>Myida</taxon>
        <taxon>Dreissenoidea</taxon>
        <taxon>Dreissenidae</taxon>
        <taxon>Dreissena</taxon>
    </lineage>
</organism>
<comment type="caution">
    <text evidence="3">The sequence shown here is derived from an EMBL/GenBank/DDBJ whole genome shotgun (WGS) entry which is preliminary data.</text>
</comment>
<keyword evidence="1" id="KW-0697">Rotamase</keyword>
<keyword evidence="1" id="KW-0413">Isomerase</keyword>
<reference evidence="3" key="1">
    <citation type="journal article" date="2019" name="bioRxiv">
        <title>The Genome of the Zebra Mussel, Dreissena polymorpha: A Resource for Invasive Species Research.</title>
        <authorList>
            <person name="McCartney M.A."/>
            <person name="Auch B."/>
            <person name="Kono T."/>
            <person name="Mallez S."/>
            <person name="Zhang Y."/>
            <person name="Obille A."/>
            <person name="Becker A."/>
            <person name="Abrahante J.E."/>
            <person name="Garbe J."/>
            <person name="Badalamenti J.P."/>
            <person name="Herman A."/>
            <person name="Mangelson H."/>
            <person name="Liachko I."/>
            <person name="Sullivan S."/>
            <person name="Sone E.D."/>
            <person name="Koren S."/>
            <person name="Silverstein K.A.T."/>
            <person name="Beckman K.B."/>
            <person name="Gohl D.M."/>
        </authorList>
    </citation>
    <scope>NUCLEOTIDE SEQUENCE</scope>
    <source>
        <strain evidence="3">Duluth1</strain>
        <tissue evidence="3">Whole animal</tissue>
    </source>
</reference>
<dbReference type="EMBL" id="JAIWYP010000009">
    <property type="protein sequence ID" value="KAH3775384.1"/>
    <property type="molecule type" value="Genomic_DNA"/>
</dbReference>
<dbReference type="Proteomes" id="UP000828390">
    <property type="component" value="Unassembled WGS sequence"/>
</dbReference>
<dbReference type="PRINTS" id="PR00153">
    <property type="entry name" value="CSAPPISMRASE"/>
</dbReference>
<keyword evidence="4" id="KW-1185">Reference proteome</keyword>
<dbReference type="GO" id="GO:0003755">
    <property type="term" value="F:peptidyl-prolyl cis-trans isomerase activity"/>
    <property type="evidence" value="ECO:0007669"/>
    <property type="project" value="UniProtKB-UniRule"/>
</dbReference>
<dbReference type="EC" id="5.2.1.8" evidence="1"/>